<dbReference type="Proteomes" id="UP000013981">
    <property type="component" value="Unassembled WGS sequence"/>
</dbReference>
<accession>R8W0D5</accession>
<feature type="domain" description="Prohead serine protease" evidence="4">
    <location>
        <begin position="26"/>
        <end position="171"/>
    </location>
</feature>
<evidence type="ECO:0000313" key="5">
    <source>
        <dbReference type="EMBL" id="EOQ38308.1"/>
    </source>
</evidence>
<name>R8W0D5_9FIRM</name>
<gene>
    <name evidence="5" type="ORF">HMPREF1526_01338</name>
</gene>
<dbReference type="RefSeq" id="WP_016147507.1">
    <property type="nucleotide sequence ID" value="NZ_KB976103.1"/>
</dbReference>
<comment type="caution">
    <text evidence="5">The sequence shown here is derived from an EMBL/GenBank/DDBJ whole genome shotgun (WGS) entry which is preliminary data.</text>
</comment>
<dbReference type="NCBIfam" id="TIGR01543">
    <property type="entry name" value="proheadase_HK97"/>
    <property type="match status" value="1"/>
</dbReference>
<protein>
    <submittedName>
        <fullName evidence="5">HK97 family phage prohead protease</fullName>
    </submittedName>
</protein>
<dbReference type="InterPro" id="IPR054613">
    <property type="entry name" value="Peptidase_S78_dom"/>
</dbReference>
<dbReference type="Pfam" id="PF04586">
    <property type="entry name" value="Peptidase_S78"/>
    <property type="match status" value="1"/>
</dbReference>
<evidence type="ECO:0000256" key="1">
    <source>
        <dbReference type="ARBA" id="ARBA00022612"/>
    </source>
</evidence>
<organism evidence="5 6">
    <name type="scientific">Butyricicoccus pullicaecorum 1.2</name>
    <dbReference type="NCBI Taxonomy" id="1203606"/>
    <lineage>
        <taxon>Bacteria</taxon>
        <taxon>Bacillati</taxon>
        <taxon>Bacillota</taxon>
        <taxon>Clostridia</taxon>
        <taxon>Eubacteriales</taxon>
        <taxon>Butyricicoccaceae</taxon>
        <taxon>Butyricicoccus</taxon>
    </lineage>
</organism>
<proteinExistence type="predicted"/>
<keyword evidence="3" id="KW-0378">Hydrolase</keyword>
<keyword evidence="2 5" id="KW-0645">Protease</keyword>
<dbReference type="GO" id="GO:0008233">
    <property type="term" value="F:peptidase activity"/>
    <property type="evidence" value="ECO:0007669"/>
    <property type="project" value="UniProtKB-KW"/>
</dbReference>
<keyword evidence="1" id="KW-1188">Viral release from host cell</keyword>
<evidence type="ECO:0000256" key="3">
    <source>
        <dbReference type="ARBA" id="ARBA00022801"/>
    </source>
</evidence>
<dbReference type="AlphaFoldDB" id="R8W0D5"/>
<sequence>MAITPETRNYRTFEVRALPAESGSEGAKTYRVEGYAAKFDEETVLYEYDGIQYKEVIDRQAFSGAEMSDVVMNFNHGGKPVARTRNNTLSLSVDTIGLRISADLGGTEEGRRLYEEIQGGYIDKMSFAFTVKRSEYDRQEHLRRITAFQRIFDVAAVDFPAYDGTEIAARSWAAAEAAREHAQAEAMRRKLELKLKLCGIQKEDNANA</sequence>
<evidence type="ECO:0000259" key="4">
    <source>
        <dbReference type="Pfam" id="PF04586"/>
    </source>
</evidence>
<dbReference type="InterPro" id="IPR006433">
    <property type="entry name" value="Prohead_protease"/>
</dbReference>
<dbReference type="eggNOG" id="COG3740">
    <property type="taxonomic scope" value="Bacteria"/>
</dbReference>
<reference evidence="5 6" key="1">
    <citation type="submission" date="2013-01" db="EMBL/GenBank/DDBJ databases">
        <title>The Genome Sequence of Butyricicoccus pullicaecorum 1.2.</title>
        <authorList>
            <consortium name="The Broad Institute Genome Sequencing Platform"/>
            <person name="Earl A."/>
            <person name="Ward D."/>
            <person name="Feldgarden M."/>
            <person name="Gevers D."/>
            <person name="Van Immerseel F."/>
            <person name="Eeckhaut V."/>
            <person name="Walker B."/>
            <person name="Young S.K."/>
            <person name="Zeng Q."/>
            <person name="Gargeya S."/>
            <person name="Fitzgerald M."/>
            <person name="Haas B."/>
            <person name="Abouelleil A."/>
            <person name="Alvarado L."/>
            <person name="Arachchi H.M."/>
            <person name="Berlin A.M."/>
            <person name="Chapman S.B."/>
            <person name="Dewar J."/>
            <person name="Goldberg J."/>
            <person name="Griggs A."/>
            <person name="Gujja S."/>
            <person name="Hansen M."/>
            <person name="Howarth C."/>
            <person name="Imamovic A."/>
            <person name="Larimer J."/>
            <person name="McCowan C."/>
            <person name="Murphy C."/>
            <person name="Neiman D."/>
            <person name="Pearson M."/>
            <person name="Priest M."/>
            <person name="Roberts A."/>
            <person name="Saif S."/>
            <person name="Shea T."/>
            <person name="Sisk P."/>
            <person name="Sykes S."/>
            <person name="Wortman J."/>
            <person name="Nusbaum C."/>
            <person name="Birren B."/>
        </authorList>
    </citation>
    <scope>NUCLEOTIDE SEQUENCE [LARGE SCALE GENOMIC DNA]</scope>
    <source>
        <strain evidence="5 6">1.2</strain>
    </source>
</reference>
<keyword evidence="6" id="KW-1185">Reference proteome</keyword>
<dbReference type="EMBL" id="AQOB01000004">
    <property type="protein sequence ID" value="EOQ38308.1"/>
    <property type="molecule type" value="Genomic_DNA"/>
</dbReference>
<evidence type="ECO:0000313" key="6">
    <source>
        <dbReference type="Proteomes" id="UP000013981"/>
    </source>
</evidence>
<dbReference type="PATRIC" id="fig|1203606.4.peg.1301"/>
<dbReference type="GO" id="GO:0006508">
    <property type="term" value="P:proteolysis"/>
    <property type="evidence" value="ECO:0007669"/>
    <property type="project" value="UniProtKB-KW"/>
</dbReference>
<dbReference type="HOGENOM" id="CLU_097078_0_0_9"/>
<evidence type="ECO:0000256" key="2">
    <source>
        <dbReference type="ARBA" id="ARBA00022670"/>
    </source>
</evidence>